<protein>
    <submittedName>
        <fullName evidence="4">Transcription factor domain-containing protein</fullName>
    </submittedName>
</protein>
<dbReference type="PANTHER" id="PTHR46910">
    <property type="entry name" value="TRANSCRIPTION FACTOR PDR1"/>
    <property type="match status" value="1"/>
</dbReference>
<evidence type="ECO:0000313" key="5">
    <source>
        <dbReference type="Proteomes" id="UP001465668"/>
    </source>
</evidence>
<name>A0ABR2Y9L0_9PEZI</name>
<comment type="caution">
    <text evidence="4">The sequence shown here is derived from an EMBL/GenBank/DDBJ whole genome shotgun (WGS) entry which is preliminary data.</text>
</comment>
<feature type="domain" description="Xylanolytic transcriptional activator regulatory" evidence="3">
    <location>
        <begin position="235"/>
        <end position="303"/>
    </location>
</feature>
<dbReference type="SMART" id="SM00906">
    <property type="entry name" value="Fungal_trans"/>
    <property type="match status" value="1"/>
</dbReference>
<feature type="region of interest" description="Disordered" evidence="2">
    <location>
        <begin position="1"/>
        <end position="26"/>
    </location>
</feature>
<proteinExistence type="predicted"/>
<organism evidence="4 5">
    <name type="scientific">Seiridium cardinale</name>
    <dbReference type="NCBI Taxonomy" id="138064"/>
    <lineage>
        <taxon>Eukaryota</taxon>
        <taxon>Fungi</taxon>
        <taxon>Dikarya</taxon>
        <taxon>Ascomycota</taxon>
        <taxon>Pezizomycotina</taxon>
        <taxon>Sordariomycetes</taxon>
        <taxon>Xylariomycetidae</taxon>
        <taxon>Amphisphaeriales</taxon>
        <taxon>Sporocadaceae</taxon>
        <taxon>Seiridium</taxon>
    </lineage>
</organism>
<dbReference type="PANTHER" id="PTHR46910:SF39">
    <property type="entry name" value="ZN(II)2CYS6 TRANSCRIPTION FACTOR (EUROFUNG)"/>
    <property type="match status" value="1"/>
</dbReference>
<reference evidence="4 5" key="1">
    <citation type="submission" date="2024-02" db="EMBL/GenBank/DDBJ databases">
        <title>First draft genome assembly of two strains of Seiridium cardinale.</title>
        <authorList>
            <person name="Emiliani G."/>
            <person name="Scali E."/>
        </authorList>
    </citation>
    <scope>NUCLEOTIDE SEQUENCE [LARGE SCALE GENOMIC DNA]</scope>
    <source>
        <strain evidence="4 5">BM-138-000479</strain>
    </source>
</reference>
<evidence type="ECO:0000256" key="2">
    <source>
        <dbReference type="SAM" id="MobiDB-lite"/>
    </source>
</evidence>
<dbReference type="Proteomes" id="UP001465668">
    <property type="component" value="Unassembled WGS sequence"/>
</dbReference>
<evidence type="ECO:0000313" key="4">
    <source>
        <dbReference type="EMBL" id="KAK9783919.1"/>
    </source>
</evidence>
<keyword evidence="1" id="KW-0539">Nucleus</keyword>
<gene>
    <name evidence="4" type="ORF">SCAR479_00478</name>
</gene>
<dbReference type="Pfam" id="PF04082">
    <property type="entry name" value="Fungal_trans"/>
    <property type="match status" value="1"/>
</dbReference>
<dbReference type="CDD" id="cd12148">
    <property type="entry name" value="fungal_TF_MHR"/>
    <property type="match status" value="1"/>
</dbReference>
<evidence type="ECO:0000259" key="3">
    <source>
        <dbReference type="SMART" id="SM00906"/>
    </source>
</evidence>
<dbReference type="EMBL" id="JARVKM010000001">
    <property type="protein sequence ID" value="KAK9783919.1"/>
    <property type="molecule type" value="Genomic_DNA"/>
</dbReference>
<evidence type="ECO:0000256" key="1">
    <source>
        <dbReference type="ARBA" id="ARBA00023242"/>
    </source>
</evidence>
<sequence>MNRQHDKSGQRGSSTTNHELPATPVARSFVTVSSTSGELRLTEGSAQVGRTPTGVDQVDHVDPAAPNEAYEVAFGIDHAPMESEIVDNRSTDDAIIQTSLIIPHDALCEPHGGCYLPPPEEGRLLLQEFIVDFNQATPLFDPKQILVHFQMCYLGKADGVPLPWVVTYVVLGIAHRLRAMSLSGTPEDDSQAGYYLSNSLTPLASLLMQEPSLFLIQCLLSVAAFLKMWPPPQPVALFVSTALRLAQTLGLQENCTPETPMQHSRVFWLAFIMEMTVCFPAERLPGQALRDIGIKAPRLSRDDKLGSITATNGAWTANLLTLRIHLSLIYQDGRRL</sequence>
<dbReference type="InterPro" id="IPR050987">
    <property type="entry name" value="AtrR-like"/>
</dbReference>
<dbReference type="InterPro" id="IPR007219">
    <property type="entry name" value="XnlR_reg_dom"/>
</dbReference>
<accession>A0ABR2Y9L0</accession>
<keyword evidence="5" id="KW-1185">Reference proteome</keyword>